<dbReference type="AlphaFoldDB" id="A0A2P6NND1"/>
<evidence type="ECO:0000313" key="4">
    <source>
        <dbReference type="Proteomes" id="UP000241769"/>
    </source>
</evidence>
<reference evidence="3 4" key="1">
    <citation type="journal article" date="2018" name="Genome Biol. Evol.">
        <title>Multiple Roots of Fruiting Body Formation in Amoebozoa.</title>
        <authorList>
            <person name="Hillmann F."/>
            <person name="Forbes G."/>
            <person name="Novohradska S."/>
            <person name="Ferling I."/>
            <person name="Riege K."/>
            <person name="Groth M."/>
            <person name="Westermann M."/>
            <person name="Marz M."/>
            <person name="Spaller T."/>
            <person name="Winckler T."/>
            <person name="Schaap P."/>
            <person name="Glockner G."/>
        </authorList>
    </citation>
    <scope>NUCLEOTIDE SEQUENCE [LARGE SCALE GENOMIC DNA]</scope>
    <source>
        <strain evidence="3 4">Jena</strain>
    </source>
</reference>
<dbReference type="InParanoid" id="A0A2P6NND1"/>
<evidence type="ECO:0000259" key="2">
    <source>
        <dbReference type="Pfam" id="PF21666"/>
    </source>
</evidence>
<keyword evidence="4" id="KW-1185">Reference proteome</keyword>
<feature type="domain" description="DUF4246" evidence="1">
    <location>
        <begin position="114"/>
        <end position="514"/>
    </location>
</feature>
<evidence type="ECO:0000259" key="1">
    <source>
        <dbReference type="Pfam" id="PF14033"/>
    </source>
</evidence>
<protein>
    <submittedName>
        <fullName evidence="3">Uncharacterized protein</fullName>
    </submittedName>
</protein>
<dbReference type="InterPro" id="IPR049207">
    <property type="entry name" value="DUF4246_N"/>
</dbReference>
<feature type="domain" description="DUF4246" evidence="2">
    <location>
        <begin position="40"/>
        <end position="89"/>
    </location>
</feature>
<dbReference type="Pfam" id="PF21666">
    <property type="entry name" value="DUF4246_N"/>
    <property type="match status" value="1"/>
</dbReference>
<name>A0A2P6NND1_9EUKA</name>
<gene>
    <name evidence="3" type="ORF">PROFUN_06825</name>
</gene>
<comment type="caution">
    <text evidence="3">The sequence shown here is derived from an EMBL/GenBank/DDBJ whole genome shotgun (WGS) entry which is preliminary data.</text>
</comment>
<sequence>MPPKKKPKIALSNTNPHADLLDDEAERLLSERPRCISHSRHPLEEDNWIELPMCRLEKQMELFSQAIREKPNWMVKVKDEKICKKWVEEAIEESKKEPPPHLAYNYKGTELTPAAAHYIIKENRWLADQIDGTVVMSPVMGVYQSDELIEDELRTELLSNAKVLEDVPDDEKDWHPRSSNQVLDLVHPSLYCFVYGRTYQVERQMKPTLLSTGASIMTPPPPTGVQRPIRYNMMGDVMYDSEFASSKKFHWLPSEFIVDREGRVKIDSYINNLHPVRHKMMYGTLAKIFEKFVPMLGRVLEPHHQNRIDPRFREYMASRSREKARNNDRFQQMKYEAKVPKKFEPRQEKFVDLRGRRLQVIVKMANIELTPDNPEYEGGNWHVEGMLNERIVATCIYYYVSNNISESRLCFRRRVRQPFSEGEQTEQSEGVVECYQVFGLGAYNNLEELLGSIETKEGRCIVFPNINQHMVSPFYLTDPTLPGSRKILVFFLVDPDHRITSTARVPPQQHDWLWDELKACEPFSSLPRDILDVIQGYCGFLMKREEAEDVRLKLMEERSMMVNHVNSGLFQQHFNLCEH</sequence>
<organism evidence="3 4">
    <name type="scientific">Planoprotostelium fungivorum</name>
    <dbReference type="NCBI Taxonomy" id="1890364"/>
    <lineage>
        <taxon>Eukaryota</taxon>
        <taxon>Amoebozoa</taxon>
        <taxon>Evosea</taxon>
        <taxon>Variosea</taxon>
        <taxon>Cavosteliida</taxon>
        <taxon>Cavosteliaceae</taxon>
        <taxon>Planoprotostelium</taxon>
    </lineage>
</organism>
<dbReference type="PANTHER" id="PTHR33119:SF1">
    <property type="entry name" value="FE2OG DIOXYGENASE DOMAIN-CONTAINING PROTEIN"/>
    <property type="match status" value="1"/>
</dbReference>
<accession>A0A2P6NND1</accession>
<dbReference type="PANTHER" id="PTHR33119">
    <property type="entry name" value="IFI3P"/>
    <property type="match status" value="1"/>
</dbReference>
<dbReference type="Proteomes" id="UP000241769">
    <property type="component" value="Unassembled WGS sequence"/>
</dbReference>
<dbReference type="InterPro" id="IPR049192">
    <property type="entry name" value="DUF4246_C"/>
</dbReference>
<dbReference type="InterPro" id="IPR025340">
    <property type="entry name" value="DUF4246"/>
</dbReference>
<evidence type="ECO:0000313" key="3">
    <source>
        <dbReference type="EMBL" id="PRP85456.1"/>
    </source>
</evidence>
<dbReference type="STRING" id="1890364.A0A2P6NND1"/>
<dbReference type="Pfam" id="PF14033">
    <property type="entry name" value="DUF4246"/>
    <property type="match status" value="1"/>
</dbReference>
<dbReference type="EMBL" id="MDYQ01000044">
    <property type="protein sequence ID" value="PRP85456.1"/>
    <property type="molecule type" value="Genomic_DNA"/>
</dbReference>
<dbReference type="OrthoDB" id="415532at2759"/>
<proteinExistence type="predicted"/>